<dbReference type="Proteomes" id="UP000774935">
    <property type="component" value="Unassembled WGS sequence"/>
</dbReference>
<dbReference type="SMART" id="SM00450">
    <property type="entry name" value="RHOD"/>
    <property type="match status" value="1"/>
</dbReference>
<dbReference type="Pfam" id="PF00581">
    <property type="entry name" value="Rhodanese"/>
    <property type="match status" value="1"/>
</dbReference>
<dbReference type="PANTHER" id="PTHR43031">
    <property type="entry name" value="FAD-DEPENDENT OXIDOREDUCTASE"/>
    <property type="match status" value="1"/>
</dbReference>
<sequence length="167" mass="18840">MPKRILFLLVFIVAAIVFTDLGKHYTYSLLTNIVSNQAVPSIDPEDLNASEEPYILLDVRTPEEYQVSHLKGAKAINYNTFQVDDLADIPKDARVIVYCSVGVRSSKAGLQLLEAGYKDVHNLRGGLFSWVNMGYPVFDANGQTNRIHAYSRFWSYWLTEGEKVYGS</sequence>
<comment type="caution">
    <text evidence="2">The sequence shown here is derived from an EMBL/GenBank/DDBJ whole genome shotgun (WGS) entry which is preliminary data.</text>
</comment>
<dbReference type="InterPro" id="IPR036873">
    <property type="entry name" value="Rhodanese-like_dom_sf"/>
</dbReference>
<dbReference type="EMBL" id="JAHWXQ010000003">
    <property type="protein sequence ID" value="MBW3365913.1"/>
    <property type="molecule type" value="Genomic_DNA"/>
</dbReference>
<dbReference type="Gene3D" id="3.40.250.10">
    <property type="entry name" value="Rhodanese-like domain"/>
    <property type="match status" value="1"/>
</dbReference>
<evidence type="ECO:0000313" key="3">
    <source>
        <dbReference type="Proteomes" id="UP000774935"/>
    </source>
</evidence>
<dbReference type="InterPro" id="IPR001763">
    <property type="entry name" value="Rhodanese-like_dom"/>
</dbReference>
<name>A0ABS6XEF8_9BACT</name>
<dbReference type="CDD" id="cd00158">
    <property type="entry name" value="RHOD"/>
    <property type="match status" value="1"/>
</dbReference>
<accession>A0ABS6XEF8</accession>
<gene>
    <name evidence="2" type="ORF">KYK27_12705</name>
</gene>
<dbReference type="SUPFAM" id="SSF52821">
    <property type="entry name" value="Rhodanese/Cell cycle control phosphatase"/>
    <property type="match status" value="1"/>
</dbReference>
<reference evidence="2 3" key="1">
    <citation type="submission" date="2021-07" db="EMBL/GenBank/DDBJ databases">
        <authorList>
            <person name="Kim M.K."/>
        </authorList>
    </citation>
    <scope>NUCLEOTIDE SEQUENCE [LARGE SCALE GENOMIC DNA]</scope>
    <source>
        <strain evidence="2 3">HLY7-15</strain>
    </source>
</reference>
<dbReference type="PANTHER" id="PTHR43031:SF1">
    <property type="entry name" value="PYRIDINE NUCLEOTIDE-DISULPHIDE OXIDOREDUCTASE"/>
    <property type="match status" value="1"/>
</dbReference>
<protein>
    <submittedName>
        <fullName evidence="2">Rhodanese-like domain-containing protein</fullName>
    </submittedName>
</protein>
<keyword evidence="3" id="KW-1185">Reference proteome</keyword>
<dbReference type="PROSITE" id="PS50206">
    <property type="entry name" value="RHODANESE_3"/>
    <property type="match status" value="1"/>
</dbReference>
<organism evidence="2 3">
    <name type="scientific">Pontibacter populi</name>
    <dbReference type="NCBI Taxonomy" id="890055"/>
    <lineage>
        <taxon>Bacteria</taxon>
        <taxon>Pseudomonadati</taxon>
        <taxon>Bacteroidota</taxon>
        <taxon>Cytophagia</taxon>
        <taxon>Cytophagales</taxon>
        <taxon>Hymenobacteraceae</taxon>
        <taxon>Pontibacter</taxon>
    </lineage>
</organism>
<feature type="domain" description="Rhodanese" evidence="1">
    <location>
        <begin position="50"/>
        <end position="139"/>
    </location>
</feature>
<evidence type="ECO:0000313" key="2">
    <source>
        <dbReference type="EMBL" id="MBW3365913.1"/>
    </source>
</evidence>
<dbReference type="InterPro" id="IPR050229">
    <property type="entry name" value="GlpE_sulfurtransferase"/>
</dbReference>
<evidence type="ECO:0000259" key="1">
    <source>
        <dbReference type="PROSITE" id="PS50206"/>
    </source>
</evidence>
<dbReference type="RefSeq" id="WP_199110421.1">
    <property type="nucleotide sequence ID" value="NZ_JAHWXQ010000003.1"/>
</dbReference>
<proteinExistence type="predicted"/>
<dbReference type="NCBIfam" id="NF045521">
    <property type="entry name" value="rhoda_near_glyco"/>
    <property type="match status" value="1"/>
</dbReference>